<evidence type="ECO:0000313" key="2">
    <source>
        <dbReference type="EMBL" id="CAF1642615.1"/>
    </source>
</evidence>
<organism evidence="1 3">
    <name type="scientific">Rotaria sordida</name>
    <dbReference type="NCBI Taxonomy" id="392033"/>
    <lineage>
        <taxon>Eukaryota</taxon>
        <taxon>Metazoa</taxon>
        <taxon>Spiralia</taxon>
        <taxon>Gnathifera</taxon>
        <taxon>Rotifera</taxon>
        <taxon>Eurotatoria</taxon>
        <taxon>Bdelloidea</taxon>
        <taxon>Philodinida</taxon>
        <taxon>Philodinidae</taxon>
        <taxon>Rotaria</taxon>
    </lineage>
</organism>
<dbReference type="EMBL" id="CAJNOH010007666">
    <property type="protein sequence ID" value="CAF1462943.1"/>
    <property type="molecule type" value="Genomic_DNA"/>
</dbReference>
<name>A0A815QJY0_9BILA</name>
<protein>
    <submittedName>
        <fullName evidence="1">Uncharacterized protein</fullName>
    </submittedName>
</protein>
<dbReference type="EMBL" id="CAJNOL010009330">
    <property type="protein sequence ID" value="CAF1642615.1"/>
    <property type="molecule type" value="Genomic_DNA"/>
</dbReference>
<sequence length="142" mass="15337">GDLGGNSPSNPTETQCCSSCCCRFTVHDNDTGCFYTYDTCISSGATIGDARCYCLTYLRGDCVNDCRVACSCGNRIACPTDPRITCCDTPATNRCAPRTANRPAGNGRPGLIVQTQIQHDNRAFPLTMININEHNPAISFLR</sequence>
<evidence type="ECO:0000313" key="1">
    <source>
        <dbReference type="EMBL" id="CAF1462943.1"/>
    </source>
</evidence>
<feature type="non-terminal residue" evidence="1">
    <location>
        <position position="1"/>
    </location>
</feature>
<evidence type="ECO:0000313" key="4">
    <source>
        <dbReference type="Proteomes" id="UP000663870"/>
    </source>
</evidence>
<reference evidence="1" key="1">
    <citation type="submission" date="2021-02" db="EMBL/GenBank/DDBJ databases">
        <authorList>
            <person name="Nowell W R."/>
        </authorList>
    </citation>
    <scope>NUCLEOTIDE SEQUENCE</scope>
</reference>
<gene>
    <name evidence="2" type="ORF">JXQ802_LOCUS53418</name>
    <name evidence="1" type="ORF">PYM288_LOCUS37023</name>
</gene>
<keyword evidence="4" id="KW-1185">Reference proteome</keyword>
<comment type="caution">
    <text evidence="1">The sequence shown here is derived from an EMBL/GenBank/DDBJ whole genome shotgun (WGS) entry which is preliminary data.</text>
</comment>
<dbReference type="AlphaFoldDB" id="A0A815QJY0"/>
<evidence type="ECO:0000313" key="3">
    <source>
        <dbReference type="Proteomes" id="UP000663854"/>
    </source>
</evidence>
<dbReference type="Proteomes" id="UP000663870">
    <property type="component" value="Unassembled WGS sequence"/>
</dbReference>
<proteinExistence type="predicted"/>
<dbReference type="Proteomes" id="UP000663854">
    <property type="component" value="Unassembled WGS sequence"/>
</dbReference>
<accession>A0A815QJY0</accession>